<feature type="chain" id="PRO_5045813065" description="DUF3558 domain-containing protein" evidence="1">
    <location>
        <begin position="23"/>
        <end position="331"/>
    </location>
</feature>
<evidence type="ECO:0000313" key="3">
    <source>
        <dbReference type="Proteomes" id="UP001611415"/>
    </source>
</evidence>
<dbReference type="RefSeq" id="WP_397093113.1">
    <property type="nucleotide sequence ID" value="NZ_JBIRYO010000012.1"/>
</dbReference>
<sequence length="331" mass="35439">MRRWLALVAVLLLGAVGCGDDAAPEWIPDLDAQMYPEDNPEWDIAAALRAVDVCALIPWPDLDQFGAVRAVGTNGIQACYARIATRTEGHVDLSWALSTPPLSGGGIGHDRRIGAARAWLLSDTDNSTPEEIERTPYRYCALHVELPPGGTVSFRVDSAKGIEACSVAERAAEIVLREWEHHPRQGDSPNTARTSLTGADPCAVLAALGIGRKGSSPGIQRCGFRYRGERIGVGYEYDTGRPPADVPPVPDPSGNGYRSNYPLVTVGNRTGYRSESSGRHSYYLPLGAPVDLPSLADPASPNQTWTPTVTIDGKDQEIIAAVGEAVLALFD</sequence>
<organism evidence="2 3">
    <name type="scientific">Nocardia xishanensis</name>
    <dbReference type="NCBI Taxonomy" id="238964"/>
    <lineage>
        <taxon>Bacteria</taxon>
        <taxon>Bacillati</taxon>
        <taxon>Actinomycetota</taxon>
        <taxon>Actinomycetes</taxon>
        <taxon>Mycobacteriales</taxon>
        <taxon>Nocardiaceae</taxon>
        <taxon>Nocardia</taxon>
    </lineage>
</organism>
<accession>A0ABW7X3L6</accession>
<gene>
    <name evidence="2" type="ORF">ACH49W_19870</name>
</gene>
<protein>
    <recommendedName>
        <fullName evidence="4">DUF3558 domain-containing protein</fullName>
    </recommendedName>
</protein>
<comment type="caution">
    <text evidence="2">The sequence shown here is derived from an EMBL/GenBank/DDBJ whole genome shotgun (WGS) entry which is preliminary data.</text>
</comment>
<name>A0ABW7X3L6_9NOCA</name>
<keyword evidence="3" id="KW-1185">Reference proteome</keyword>
<dbReference type="Proteomes" id="UP001611415">
    <property type="component" value="Unassembled WGS sequence"/>
</dbReference>
<dbReference type="PROSITE" id="PS51257">
    <property type="entry name" value="PROKAR_LIPOPROTEIN"/>
    <property type="match status" value="1"/>
</dbReference>
<feature type="signal peptide" evidence="1">
    <location>
        <begin position="1"/>
        <end position="22"/>
    </location>
</feature>
<dbReference type="EMBL" id="JBIRYO010000012">
    <property type="protein sequence ID" value="MFI2475635.1"/>
    <property type="molecule type" value="Genomic_DNA"/>
</dbReference>
<evidence type="ECO:0000313" key="2">
    <source>
        <dbReference type="EMBL" id="MFI2475635.1"/>
    </source>
</evidence>
<evidence type="ECO:0008006" key="4">
    <source>
        <dbReference type="Google" id="ProtNLM"/>
    </source>
</evidence>
<evidence type="ECO:0000256" key="1">
    <source>
        <dbReference type="SAM" id="SignalP"/>
    </source>
</evidence>
<proteinExistence type="predicted"/>
<keyword evidence="1" id="KW-0732">Signal</keyword>
<reference evidence="2 3" key="1">
    <citation type="submission" date="2024-10" db="EMBL/GenBank/DDBJ databases">
        <title>The Natural Products Discovery Center: Release of the First 8490 Sequenced Strains for Exploring Actinobacteria Biosynthetic Diversity.</title>
        <authorList>
            <person name="Kalkreuter E."/>
            <person name="Kautsar S.A."/>
            <person name="Yang D."/>
            <person name="Bader C.D."/>
            <person name="Teijaro C.N."/>
            <person name="Fluegel L."/>
            <person name="Davis C.M."/>
            <person name="Simpson J.R."/>
            <person name="Lauterbach L."/>
            <person name="Steele A.D."/>
            <person name="Gui C."/>
            <person name="Meng S."/>
            <person name="Li G."/>
            <person name="Viehrig K."/>
            <person name="Ye F."/>
            <person name="Su P."/>
            <person name="Kiefer A.F."/>
            <person name="Nichols A."/>
            <person name="Cepeda A.J."/>
            <person name="Yan W."/>
            <person name="Fan B."/>
            <person name="Jiang Y."/>
            <person name="Adhikari A."/>
            <person name="Zheng C.-J."/>
            <person name="Schuster L."/>
            <person name="Cowan T.M."/>
            <person name="Smanski M.J."/>
            <person name="Chevrette M.G."/>
            <person name="De Carvalho L.P.S."/>
            <person name="Shen B."/>
        </authorList>
    </citation>
    <scope>NUCLEOTIDE SEQUENCE [LARGE SCALE GENOMIC DNA]</scope>
    <source>
        <strain evidence="2 3">NPDC019275</strain>
    </source>
</reference>